<organism evidence="2 3">
    <name type="scientific">Paracoccus versutus</name>
    <name type="common">Thiobacillus versutus</name>
    <dbReference type="NCBI Taxonomy" id="34007"/>
    <lineage>
        <taxon>Bacteria</taxon>
        <taxon>Pseudomonadati</taxon>
        <taxon>Pseudomonadota</taxon>
        <taxon>Alphaproteobacteria</taxon>
        <taxon>Rhodobacterales</taxon>
        <taxon>Paracoccaceae</taxon>
        <taxon>Paracoccus</taxon>
    </lineage>
</organism>
<feature type="region of interest" description="Disordered" evidence="1">
    <location>
        <begin position="82"/>
        <end position="109"/>
    </location>
</feature>
<accession>A0A3D9XAF6</accession>
<dbReference type="AlphaFoldDB" id="A0A3D9XAF6"/>
<protein>
    <submittedName>
        <fullName evidence="2">Uncharacterized protein</fullName>
    </submittedName>
</protein>
<proteinExistence type="predicted"/>
<reference evidence="2 3" key="1">
    <citation type="submission" date="2018-08" db="EMBL/GenBank/DDBJ databases">
        <title>Genomic Encyclopedia of Archaeal and Bacterial Type Strains, Phase II (KMG-II): from individual species to whole genera.</title>
        <authorList>
            <person name="Goeker M."/>
        </authorList>
    </citation>
    <scope>NUCLEOTIDE SEQUENCE [LARGE SCALE GENOMIC DNA]</scope>
    <source>
        <strain evidence="2 3">DSM 17099</strain>
    </source>
</reference>
<comment type="caution">
    <text evidence="2">The sequence shown here is derived from an EMBL/GenBank/DDBJ whole genome shotgun (WGS) entry which is preliminary data.</text>
</comment>
<dbReference type="Proteomes" id="UP000256941">
    <property type="component" value="Unassembled WGS sequence"/>
</dbReference>
<evidence type="ECO:0000256" key="1">
    <source>
        <dbReference type="SAM" id="MobiDB-lite"/>
    </source>
</evidence>
<dbReference type="EMBL" id="QTUJ01000004">
    <property type="protein sequence ID" value="REF67515.1"/>
    <property type="molecule type" value="Genomic_DNA"/>
</dbReference>
<sequence length="201" mass="20107">MLLSACDTSGPDPATADQVNQSEMTAAVGLPGAAFGGDAYRDAGLQVATASLNDAAQRRSAAEAAPAATGSPIQSATATLDTPAAASAGASRPGTGKCEQRPQGRAASSRLRDYSDRLLALGAHGGSSVHVSAKMAWCGANRGIAVLETCLAEARAAGDAECVASIPTALQDTRRLASEARQTANQSCAYAPDGWMASCPA</sequence>
<gene>
    <name evidence="2" type="ORF">BDD41_4543</name>
</gene>
<feature type="compositionally biased region" description="Low complexity" evidence="1">
    <location>
        <begin position="82"/>
        <end position="91"/>
    </location>
</feature>
<evidence type="ECO:0000313" key="2">
    <source>
        <dbReference type="EMBL" id="REF67515.1"/>
    </source>
</evidence>
<name>A0A3D9XAF6_PARVE</name>
<dbReference type="RefSeq" id="WP_116223068.1">
    <property type="nucleotide sequence ID" value="NZ_CP038197.1"/>
</dbReference>
<evidence type="ECO:0000313" key="3">
    <source>
        <dbReference type="Proteomes" id="UP000256941"/>
    </source>
</evidence>